<organism evidence="2 3">
    <name type="scientific">Asticcacaulis taihuensis</name>
    <dbReference type="NCBI Taxonomy" id="260084"/>
    <lineage>
        <taxon>Bacteria</taxon>
        <taxon>Pseudomonadati</taxon>
        <taxon>Pseudomonadota</taxon>
        <taxon>Alphaproteobacteria</taxon>
        <taxon>Caulobacterales</taxon>
        <taxon>Caulobacteraceae</taxon>
        <taxon>Asticcacaulis</taxon>
    </lineage>
</organism>
<dbReference type="OrthoDB" id="9799456at2"/>
<dbReference type="STRING" id="260084.SAMN02927928_1446"/>
<protein>
    <submittedName>
        <fullName evidence="2">Uncharacterized conserved protein, DUF983 family</fullName>
    </submittedName>
</protein>
<reference evidence="3" key="1">
    <citation type="submission" date="2016-10" db="EMBL/GenBank/DDBJ databases">
        <authorList>
            <person name="Varghese N."/>
            <person name="Submissions S."/>
        </authorList>
    </citation>
    <scope>NUCLEOTIDE SEQUENCE [LARGE SCALE GENOMIC DNA]</scope>
    <source>
        <strain evidence="3">CGMCC 1.3431</strain>
    </source>
</reference>
<dbReference type="RefSeq" id="WP_090645484.1">
    <property type="nucleotide sequence ID" value="NZ_CBCRYE010000001.1"/>
</dbReference>
<accession>A0A1G4QQN6</accession>
<dbReference type="Pfam" id="PF06170">
    <property type="entry name" value="DUF983"/>
    <property type="match status" value="1"/>
</dbReference>
<name>A0A1G4QQN6_9CAUL</name>
<gene>
    <name evidence="2" type="ORF">SAMN02927928_1446</name>
</gene>
<proteinExistence type="predicted"/>
<dbReference type="Proteomes" id="UP000199150">
    <property type="component" value="Unassembled WGS sequence"/>
</dbReference>
<keyword evidence="3" id="KW-1185">Reference proteome</keyword>
<keyword evidence="1" id="KW-0812">Transmembrane</keyword>
<dbReference type="AlphaFoldDB" id="A0A1G4QQN6"/>
<evidence type="ECO:0000313" key="2">
    <source>
        <dbReference type="EMBL" id="SCW46933.1"/>
    </source>
</evidence>
<feature type="transmembrane region" description="Helical" evidence="1">
    <location>
        <begin position="85"/>
        <end position="114"/>
    </location>
</feature>
<evidence type="ECO:0000313" key="3">
    <source>
        <dbReference type="Proteomes" id="UP000199150"/>
    </source>
</evidence>
<keyword evidence="1" id="KW-0472">Membrane</keyword>
<sequence length="120" mass="12983">MRDGVGIGKALLRGLQRKCPCCGKASAFRGYLKVVDACPNCQTPLSLYPTDDGPAYITMILIGHLVIAPAFMFGFFYAYPVQVLVPVLVGSIGLLTLLALPFIKGAFLGLMWYLGLKQAR</sequence>
<keyword evidence="1" id="KW-1133">Transmembrane helix</keyword>
<evidence type="ECO:0000256" key="1">
    <source>
        <dbReference type="SAM" id="Phobius"/>
    </source>
</evidence>
<dbReference type="EMBL" id="FMTS01000001">
    <property type="protein sequence ID" value="SCW46933.1"/>
    <property type="molecule type" value="Genomic_DNA"/>
</dbReference>
<dbReference type="InterPro" id="IPR009325">
    <property type="entry name" value="DUF983"/>
</dbReference>
<feature type="transmembrane region" description="Helical" evidence="1">
    <location>
        <begin position="55"/>
        <end position="79"/>
    </location>
</feature>